<dbReference type="GO" id="GO:0015031">
    <property type="term" value="P:protein transport"/>
    <property type="evidence" value="ECO:0007669"/>
    <property type="project" value="UniProtKB-KW"/>
</dbReference>
<sequence>MPEMPSANPFASSPMLLLNWSRQDPERRIGFSPGRFTAPNKLLSMIIGVVATVVFYAGLYLSVTISADLQWLLDMFTKRGPCPYPTMFFFFWALSMMFFKWRKLAVQQQALALPLMPQQPDFELTPATARALRERMSGIVDNPNHFILLNRIDLALANLHNIGHTADVAAILKIQAENDEAQISSSYALTQGFLWAIPVLGFIGTVLGLGQAIGAFGATLRAGGDMVALRKSLESVTAGLATSFETTLVALLCALVLQLIISWLQTRESEFLDACNEICHKNVAGKLRLAAH</sequence>
<keyword evidence="6" id="KW-0813">Transport</keyword>
<evidence type="ECO:0000259" key="8">
    <source>
        <dbReference type="Pfam" id="PF01618"/>
    </source>
</evidence>
<protein>
    <recommendedName>
        <fullName evidence="8">MotA/TolQ/ExbB proton channel domain-containing protein</fullName>
    </recommendedName>
</protein>
<keyword evidence="5 7" id="KW-0472">Membrane</keyword>
<evidence type="ECO:0000313" key="10">
    <source>
        <dbReference type="Proteomes" id="UP000321577"/>
    </source>
</evidence>
<evidence type="ECO:0000256" key="2">
    <source>
        <dbReference type="ARBA" id="ARBA00022475"/>
    </source>
</evidence>
<feature type="transmembrane region" description="Helical" evidence="7">
    <location>
        <begin position="42"/>
        <end position="63"/>
    </location>
</feature>
<keyword evidence="10" id="KW-1185">Reference proteome</keyword>
<evidence type="ECO:0000256" key="7">
    <source>
        <dbReference type="SAM" id="Phobius"/>
    </source>
</evidence>
<feature type="transmembrane region" description="Helical" evidence="7">
    <location>
        <begin position="238"/>
        <end position="261"/>
    </location>
</feature>
<feature type="domain" description="MotA/TolQ/ExbB proton channel" evidence="8">
    <location>
        <begin position="163"/>
        <end position="272"/>
    </location>
</feature>
<keyword evidence="2" id="KW-1003">Cell membrane</keyword>
<keyword evidence="3 7" id="KW-0812">Transmembrane</keyword>
<dbReference type="InterPro" id="IPR002898">
    <property type="entry name" value="MotA_ExbB_proton_chnl"/>
</dbReference>
<dbReference type="EMBL" id="BKAG01000023">
    <property type="protein sequence ID" value="GEP43921.1"/>
    <property type="molecule type" value="Genomic_DNA"/>
</dbReference>
<feature type="transmembrane region" description="Helical" evidence="7">
    <location>
        <begin position="83"/>
        <end position="101"/>
    </location>
</feature>
<dbReference type="Proteomes" id="UP000321577">
    <property type="component" value="Unassembled WGS sequence"/>
</dbReference>
<comment type="similarity">
    <text evidence="6">Belongs to the exbB/tolQ family.</text>
</comment>
<accession>A0A512MC44</accession>
<dbReference type="AlphaFoldDB" id="A0A512MC44"/>
<evidence type="ECO:0000256" key="4">
    <source>
        <dbReference type="ARBA" id="ARBA00022989"/>
    </source>
</evidence>
<keyword evidence="6" id="KW-0653">Protein transport</keyword>
<evidence type="ECO:0000256" key="5">
    <source>
        <dbReference type="ARBA" id="ARBA00023136"/>
    </source>
</evidence>
<organism evidence="9 10">
    <name type="scientific">Brevifollis gellanilyticus</name>
    <dbReference type="NCBI Taxonomy" id="748831"/>
    <lineage>
        <taxon>Bacteria</taxon>
        <taxon>Pseudomonadati</taxon>
        <taxon>Verrucomicrobiota</taxon>
        <taxon>Verrucomicrobiia</taxon>
        <taxon>Verrucomicrobiales</taxon>
        <taxon>Verrucomicrobiaceae</taxon>
    </lineage>
</organism>
<comment type="subcellular location">
    <subcellularLocation>
        <location evidence="1">Cell membrane</location>
        <topology evidence="1">Multi-pass membrane protein</topology>
    </subcellularLocation>
    <subcellularLocation>
        <location evidence="6">Membrane</location>
        <topology evidence="6">Multi-pass membrane protein</topology>
    </subcellularLocation>
</comment>
<keyword evidence="4 7" id="KW-1133">Transmembrane helix</keyword>
<evidence type="ECO:0000256" key="6">
    <source>
        <dbReference type="RuleBase" id="RU004057"/>
    </source>
</evidence>
<feature type="transmembrane region" description="Helical" evidence="7">
    <location>
        <begin position="193"/>
        <end position="218"/>
    </location>
</feature>
<evidence type="ECO:0000256" key="3">
    <source>
        <dbReference type="ARBA" id="ARBA00022692"/>
    </source>
</evidence>
<dbReference type="Pfam" id="PF01618">
    <property type="entry name" value="MotA_ExbB"/>
    <property type="match status" value="1"/>
</dbReference>
<dbReference type="OrthoDB" id="5290956at2"/>
<dbReference type="GO" id="GO:0005886">
    <property type="term" value="C:plasma membrane"/>
    <property type="evidence" value="ECO:0007669"/>
    <property type="project" value="UniProtKB-SubCell"/>
</dbReference>
<proteinExistence type="inferred from homology"/>
<comment type="caution">
    <text evidence="9">The sequence shown here is derived from an EMBL/GenBank/DDBJ whole genome shotgun (WGS) entry which is preliminary data.</text>
</comment>
<evidence type="ECO:0000313" key="9">
    <source>
        <dbReference type="EMBL" id="GEP43921.1"/>
    </source>
</evidence>
<reference evidence="9 10" key="1">
    <citation type="submission" date="2019-07" db="EMBL/GenBank/DDBJ databases">
        <title>Whole genome shotgun sequence of Brevifollis gellanilyticus NBRC 108608.</title>
        <authorList>
            <person name="Hosoyama A."/>
            <person name="Uohara A."/>
            <person name="Ohji S."/>
            <person name="Ichikawa N."/>
        </authorList>
    </citation>
    <scope>NUCLEOTIDE SEQUENCE [LARGE SCALE GENOMIC DNA]</scope>
    <source>
        <strain evidence="9 10">NBRC 108608</strain>
    </source>
</reference>
<name>A0A512MC44_9BACT</name>
<gene>
    <name evidence="9" type="ORF">BGE01nite_32120</name>
</gene>
<evidence type="ECO:0000256" key="1">
    <source>
        <dbReference type="ARBA" id="ARBA00004651"/>
    </source>
</evidence>